<dbReference type="InterPro" id="IPR014284">
    <property type="entry name" value="RNA_pol_sigma-70_dom"/>
</dbReference>
<evidence type="ECO:0000256" key="3">
    <source>
        <dbReference type="ARBA" id="ARBA00023082"/>
    </source>
</evidence>
<dbReference type="SUPFAM" id="SSF88659">
    <property type="entry name" value="Sigma3 and sigma4 domains of RNA polymerase sigma factors"/>
    <property type="match status" value="1"/>
</dbReference>
<evidence type="ECO:0000313" key="8">
    <source>
        <dbReference type="Proteomes" id="UP000318380"/>
    </source>
</evidence>
<feature type="domain" description="RNA polymerase sigma factor 70 region 4 type 2" evidence="6">
    <location>
        <begin position="154"/>
        <end position="184"/>
    </location>
</feature>
<evidence type="ECO:0000256" key="5">
    <source>
        <dbReference type="ARBA" id="ARBA00023163"/>
    </source>
</evidence>
<organism evidence="7 8">
    <name type="scientific">Kribbella amoyensis</name>
    <dbReference type="NCBI Taxonomy" id="996641"/>
    <lineage>
        <taxon>Bacteria</taxon>
        <taxon>Bacillati</taxon>
        <taxon>Actinomycetota</taxon>
        <taxon>Actinomycetes</taxon>
        <taxon>Propionibacteriales</taxon>
        <taxon>Kribbellaceae</taxon>
        <taxon>Kribbella</taxon>
    </lineage>
</organism>
<sequence>MDRHRDAVPRCDADVTDIAAQYLKHKDAMFRVAHSLLRQDDRHLAEDIVQEAVLSLVRNPPSSVESWGGLFVQTVKRKIFDLWKSSARTHERLVIDDATPLEDEPDGDHQDLDPAVVVAEIDEREARAVLVRASLAELARTDPEGARILWEVKALERTSGEVATEMGVSASRVRQHIMRARKKLAEIIEARGGAL</sequence>
<dbReference type="InterPro" id="IPR036388">
    <property type="entry name" value="WH-like_DNA-bd_sf"/>
</dbReference>
<comment type="similarity">
    <text evidence="1">Belongs to the sigma-70 factor family. ECF subfamily.</text>
</comment>
<evidence type="ECO:0000259" key="6">
    <source>
        <dbReference type="Pfam" id="PF08281"/>
    </source>
</evidence>
<dbReference type="InterPro" id="IPR039425">
    <property type="entry name" value="RNA_pol_sigma-70-like"/>
</dbReference>
<evidence type="ECO:0000256" key="2">
    <source>
        <dbReference type="ARBA" id="ARBA00023015"/>
    </source>
</evidence>
<dbReference type="GO" id="GO:0006352">
    <property type="term" value="P:DNA-templated transcription initiation"/>
    <property type="evidence" value="ECO:0007669"/>
    <property type="project" value="InterPro"/>
</dbReference>
<dbReference type="InterPro" id="IPR013249">
    <property type="entry name" value="RNA_pol_sigma70_r4_t2"/>
</dbReference>
<reference evidence="7 8" key="1">
    <citation type="submission" date="2019-06" db="EMBL/GenBank/DDBJ databases">
        <title>Sequencing the genomes of 1000 actinobacteria strains.</title>
        <authorList>
            <person name="Klenk H.-P."/>
        </authorList>
    </citation>
    <scope>NUCLEOTIDE SEQUENCE [LARGE SCALE GENOMIC DNA]</scope>
    <source>
        <strain evidence="7 8">DSM 24683</strain>
    </source>
</reference>
<dbReference type="RefSeq" id="WP_170284907.1">
    <property type="nucleotide sequence ID" value="NZ_VIVK01000002.1"/>
</dbReference>
<dbReference type="InterPro" id="IPR013325">
    <property type="entry name" value="RNA_pol_sigma_r2"/>
</dbReference>
<dbReference type="Gene3D" id="1.10.10.10">
    <property type="entry name" value="Winged helix-like DNA-binding domain superfamily/Winged helix DNA-binding domain"/>
    <property type="match status" value="1"/>
</dbReference>
<protein>
    <submittedName>
        <fullName evidence="7">RNA polymerase sigma factor (Sigma-70 family)</fullName>
    </submittedName>
</protein>
<evidence type="ECO:0000256" key="4">
    <source>
        <dbReference type="ARBA" id="ARBA00023125"/>
    </source>
</evidence>
<evidence type="ECO:0000313" key="7">
    <source>
        <dbReference type="EMBL" id="TWD75074.1"/>
    </source>
</evidence>
<dbReference type="Proteomes" id="UP000318380">
    <property type="component" value="Unassembled WGS sequence"/>
</dbReference>
<dbReference type="EMBL" id="VIVK01000002">
    <property type="protein sequence ID" value="TWD75074.1"/>
    <property type="molecule type" value="Genomic_DNA"/>
</dbReference>
<dbReference type="PANTHER" id="PTHR43133">
    <property type="entry name" value="RNA POLYMERASE ECF-TYPE SIGMA FACTO"/>
    <property type="match status" value="1"/>
</dbReference>
<accession>A0A561B7Z3</accession>
<dbReference type="Pfam" id="PF08281">
    <property type="entry name" value="Sigma70_r4_2"/>
    <property type="match status" value="1"/>
</dbReference>
<dbReference type="NCBIfam" id="TIGR02937">
    <property type="entry name" value="sigma70-ECF"/>
    <property type="match status" value="1"/>
</dbReference>
<dbReference type="InterPro" id="IPR013324">
    <property type="entry name" value="RNA_pol_sigma_r3/r4-like"/>
</dbReference>
<keyword evidence="3" id="KW-0731">Sigma factor</keyword>
<keyword evidence="8" id="KW-1185">Reference proteome</keyword>
<keyword evidence="5" id="KW-0804">Transcription</keyword>
<keyword evidence="2" id="KW-0805">Transcription regulation</keyword>
<comment type="caution">
    <text evidence="7">The sequence shown here is derived from an EMBL/GenBank/DDBJ whole genome shotgun (WGS) entry which is preliminary data.</text>
</comment>
<evidence type="ECO:0000256" key="1">
    <source>
        <dbReference type="ARBA" id="ARBA00010641"/>
    </source>
</evidence>
<dbReference type="PANTHER" id="PTHR43133:SF8">
    <property type="entry name" value="RNA POLYMERASE SIGMA FACTOR HI_1459-RELATED"/>
    <property type="match status" value="1"/>
</dbReference>
<dbReference type="Gene3D" id="1.10.1740.10">
    <property type="match status" value="1"/>
</dbReference>
<dbReference type="AlphaFoldDB" id="A0A561B7Z3"/>
<gene>
    <name evidence="7" type="ORF">FB561_6511</name>
</gene>
<name>A0A561B7Z3_9ACTN</name>
<dbReference type="GO" id="GO:0003677">
    <property type="term" value="F:DNA binding"/>
    <property type="evidence" value="ECO:0007669"/>
    <property type="project" value="UniProtKB-KW"/>
</dbReference>
<proteinExistence type="inferred from homology"/>
<dbReference type="SUPFAM" id="SSF88946">
    <property type="entry name" value="Sigma2 domain of RNA polymerase sigma factors"/>
    <property type="match status" value="1"/>
</dbReference>
<dbReference type="GO" id="GO:0016987">
    <property type="term" value="F:sigma factor activity"/>
    <property type="evidence" value="ECO:0007669"/>
    <property type="project" value="UniProtKB-KW"/>
</dbReference>
<keyword evidence="4" id="KW-0238">DNA-binding</keyword>